<dbReference type="PANTHER" id="PTHR28524:SF3">
    <property type="entry name" value="SUCCINATE DEHYDROGENASE ASSEMBLY FACTOR 4, MITOCHONDRIAL"/>
    <property type="match status" value="1"/>
</dbReference>
<accession>A0A7S2Y174</accession>
<name>A0A7S2Y174_9STRA</name>
<gene>
    <name evidence="4" type="ORF">APAL1065_LOCUS291</name>
</gene>
<feature type="compositionally biased region" description="Basic and acidic residues" evidence="3">
    <location>
        <begin position="120"/>
        <end position="129"/>
    </location>
</feature>
<dbReference type="GO" id="GO:0005739">
    <property type="term" value="C:mitochondrion"/>
    <property type="evidence" value="ECO:0007669"/>
    <property type="project" value="TreeGrafter"/>
</dbReference>
<evidence type="ECO:0000313" key="4">
    <source>
        <dbReference type="EMBL" id="CAD9939836.1"/>
    </source>
</evidence>
<dbReference type="PANTHER" id="PTHR28524">
    <property type="entry name" value="SUCCINATE DEHYDROGENASE ASSEMBLY FACTOR 4, MITOCHONDRIAL"/>
    <property type="match status" value="1"/>
</dbReference>
<evidence type="ECO:0000256" key="2">
    <source>
        <dbReference type="ARBA" id="ARBA00022170"/>
    </source>
</evidence>
<reference evidence="4" key="1">
    <citation type="submission" date="2021-01" db="EMBL/GenBank/DDBJ databases">
        <authorList>
            <person name="Corre E."/>
            <person name="Pelletier E."/>
            <person name="Niang G."/>
            <person name="Scheremetjew M."/>
            <person name="Finn R."/>
            <person name="Kale V."/>
            <person name="Holt S."/>
            <person name="Cochrane G."/>
            <person name="Meng A."/>
            <person name="Brown T."/>
            <person name="Cohen L."/>
        </authorList>
    </citation>
    <scope>NUCLEOTIDE SEQUENCE</scope>
    <source>
        <strain evidence="4">CCMP125</strain>
    </source>
</reference>
<dbReference type="AlphaFoldDB" id="A0A7S2Y174"/>
<comment type="similarity">
    <text evidence="1">Belongs to the SDHAF4 family.</text>
</comment>
<evidence type="ECO:0000256" key="3">
    <source>
        <dbReference type="SAM" id="MobiDB-lite"/>
    </source>
</evidence>
<proteinExistence type="inferred from homology"/>
<dbReference type="EMBL" id="HBHT01000491">
    <property type="protein sequence ID" value="CAD9939836.1"/>
    <property type="molecule type" value="Transcribed_RNA"/>
</dbReference>
<dbReference type="InterPro" id="IPR012875">
    <property type="entry name" value="SDHF4"/>
</dbReference>
<feature type="compositionally biased region" description="Basic and acidic residues" evidence="3">
    <location>
        <begin position="141"/>
        <end position="154"/>
    </location>
</feature>
<dbReference type="Pfam" id="PF07896">
    <property type="entry name" value="DUF1674"/>
    <property type="match status" value="1"/>
</dbReference>
<protein>
    <recommendedName>
        <fullName evidence="2">Succinate dehydrogenase assembly factor 4, mitochondrial</fullName>
    </recommendedName>
</protein>
<evidence type="ECO:0000256" key="1">
    <source>
        <dbReference type="ARBA" id="ARBA00005701"/>
    </source>
</evidence>
<organism evidence="4">
    <name type="scientific">Entomoneis paludosa</name>
    <dbReference type="NCBI Taxonomy" id="265537"/>
    <lineage>
        <taxon>Eukaryota</taxon>
        <taxon>Sar</taxon>
        <taxon>Stramenopiles</taxon>
        <taxon>Ochrophyta</taxon>
        <taxon>Bacillariophyta</taxon>
        <taxon>Bacillariophyceae</taxon>
        <taxon>Bacillariophycidae</taxon>
        <taxon>Entomoneidaceae</taxon>
        <taxon>Entomoneis</taxon>
    </lineage>
</organism>
<dbReference type="GO" id="GO:0034553">
    <property type="term" value="P:mitochondrial respiratory chain complex II assembly"/>
    <property type="evidence" value="ECO:0007669"/>
    <property type="project" value="TreeGrafter"/>
</dbReference>
<feature type="region of interest" description="Disordered" evidence="3">
    <location>
        <begin position="120"/>
        <end position="154"/>
    </location>
</feature>
<sequence>MYRFLLQRSGSLNAKLFSRRYAPFWVGPAFVLNTEQSSRFANRDLSWQDSRTFSSSASMTNVVVEETINSNGTDLSGKNAALKENNTVGEVKAACGDLPNDAEEEEEEQEEMFVDAHESFQNRTKEWGGPRRGGRFPEPTRFGDWERKGRCSDF</sequence>